<dbReference type="Proteomes" id="UP001286313">
    <property type="component" value="Unassembled WGS sequence"/>
</dbReference>
<evidence type="ECO:0000313" key="2">
    <source>
        <dbReference type="Proteomes" id="UP001286313"/>
    </source>
</evidence>
<organism evidence="1 2">
    <name type="scientific">Petrolisthes cinctipes</name>
    <name type="common">Flat porcelain crab</name>
    <dbReference type="NCBI Taxonomy" id="88211"/>
    <lineage>
        <taxon>Eukaryota</taxon>
        <taxon>Metazoa</taxon>
        <taxon>Ecdysozoa</taxon>
        <taxon>Arthropoda</taxon>
        <taxon>Crustacea</taxon>
        <taxon>Multicrustacea</taxon>
        <taxon>Malacostraca</taxon>
        <taxon>Eumalacostraca</taxon>
        <taxon>Eucarida</taxon>
        <taxon>Decapoda</taxon>
        <taxon>Pleocyemata</taxon>
        <taxon>Anomura</taxon>
        <taxon>Galatheoidea</taxon>
        <taxon>Porcellanidae</taxon>
        <taxon>Petrolisthes</taxon>
    </lineage>
</organism>
<reference evidence="1" key="1">
    <citation type="submission" date="2023-10" db="EMBL/GenBank/DDBJ databases">
        <title>Genome assemblies of two species of porcelain crab, Petrolisthes cinctipes and Petrolisthes manimaculis (Anomura: Porcellanidae).</title>
        <authorList>
            <person name="Angst P."/>
        </authorList>
    </citation>
    <scope>NUCLEOTIDE SEQUENCE</scope>
    <source>
        <strain evidence="1">PB745_01</strain>
        <tissue evidence="1">Gill</tissue>
    </source>
</reference>
<dbReference type="EMBL" id="JAWQEG010002074">
    <property type="protein sequence ID" value="KAK3874703.1"/>
    <property type="molecule type" value="Genomic_DNA"/>
</dbReference>
<gene>
    <name evidence="1" type="ORF">Pcinc_020375</name>
</gene>
<evidence type="ECO:0000313" key="1">
    <source>
        <dbReference type="EMBL" id="KAK3874703.1"/>
    </source>
</evidence>
<dbReference type="AlphaFoldDB" id="A0AAE1KJV1"/>
<accession>A0AAE1KJV1</accession>
<protein>
    <submittedName>
        <fullName evidence="1">Uncharacterized protein</fullName>
    </submittedName>
</protein>
<name>A0AAE1KJV1_PETCI</name>
<proteinExistence type="predicted"/>
<sequence length="99" mass="10955">MQTKHGISAKYVVKNSMLNKPCVRDQPCDLDELCMSDKNVSCDEGDDDSNHSSPVLSQPYIFPVILKPCLSALLHRPQKQLALPLFRVTGVGTVRACLK</sequence>
<comment type="caution">
    <text evidence="1">The sequence shown here is derived from an EMBL/GenBank/DDBJ whole genome shotgun (WGS) entry which is preliminary data.</text>
</comment>
<keyword evidence="2" id="KW-1185">Reference proteome</keyword>